<dbReference type="PANTHER" id="PTHR42711">
    <property type="entry name" value="ABC TRANSPORTER ATP-BINDING PROTEIN"/>
    <property type="match status" value="1"/>
</dbReference>
<organism evidence="7 8">
    <name type="scientific">Halovenus salina</name>
    <dbReference type="NCBI Taxonomy" id="1510225"/>
    <lineage>
        <taxon>Archaea</taxon>
        <taxon>Methanobacteriati</taxon>
        <taxon>Methanobacteriota</taxon>
        <taxon>Stenosarchaea group</taxon>
        <taxon>Halobacteria</taxon>
        <taxon>Halobacteriales</taxon>
        <taxon>Haloarculaceae</taxon>
        <taxon>Halovenus</taxon>
    </lineage>
</organism>
<comment type="similarity">
    <text evidence="1">Belongs to the ABC transporter superfamily.</text>
</comment>
<dbReference type="PROSITE" id="PS50893">
    <property type="entry name" value="ABC_TRANSPORTER_2"/>
    <property type="match status" value="1"/>
</dbReference>
<feature type="region of interest" description="Disordered" evidence="5">
    <location>
        <begin position="1"/>
        <end position="26"/>
    </location>
</feature>
<proteinExistence type="inferred from homology"/>
<dbReference type="PANTHER" id="PTHR42711:SF5">
    <property type="entry name" value="ABC TRANSPORTER ATP-BINDING PROTEIN NATA"/>
    <property type="match status" value="1"/>
</dbReference>
<keyword evidence="8" id="KW-1185">Reference proteome</keyword>
<dbReference type="Gene3D" id="3.40.50.300">
    <property type="entry name" value="P-loop containing nucleotide triphosphate hydrolases"/>
    <property type="match status" value="1"/>
</dbReference>
<dbReference type="Pfam" id="PF00005">
    <property type="entry name" value="ABC_tran"/>
    <property type="match status" value="1"/>
</dbReference>
<dbReference type="EMBL" id="JBHSZI010000001">
    <property type="protein sequence ID" value="MFC7059013.1"/>
    <property type="molecule type" value="Genomic_DNA"/>
</dbReference>
<dbReference type="InterPro" id="IPR027417">
    <property type="entry name" value="P-loop_NTPase"/>
</dbReference>
<dbReference type="CDD" id="cd03230">
    <property type="entry name" value="ABC_DR_subfamily_A"/>
    <property type="match status" value="1"/>
</dbReference>
<keyword evidence="2" id="KW-0813">Transport</keyword>
<evidence type="ECO:0000256" key="3">
    <source>
        <dbReference type="ARBA" id="ARBA00022741"/>
    </source>
</evidence>
<dbReference type="SUPFAM" id="SSF52540">
    <property type="entry name" value="P-loop containing nucleoside triphosphate hydrolases"/>
    <property type="match status" value="1"/>
</dbReference>
<sequence>MAQHAAQSPRARTDDTRSERAASAGETVISVDGLTKQYGSDEAGVRAVDGVSFEIERGTIVGLLGPNGAGKTSTIKSMLGLIVPDAGTVSICGVDVDSDPARAHGHVGAMLEGDRNVYWRLTVRENLEYFAGLGGERPSKVRERHDELLERLGLLEWADTPVNELSKGMKQKVSLASTLARDVDVIFLDEPTLGLDVEASQDLHEELRRLAEQEDITIVLTSHNLDIIEAVSDRVIILNDGTVIADDDTTELVDLFETQSYRFVIEGTLSEALETRLRDAFEITCEQDGSQTAIECIGADSETLYGLMDQFQDAGVELADIASVDPDLEDVFLRVIDDGLGVRSNGDRRYETRDRRRTVSARTRLGRAP</sequence>
<evidence type="ECO:0000256" key="4">
    <source>
        <dbReference type="ARBA" id="ARBA00022840"/>
    </source>
</evidence>
<evidence type="ECO:0000256" key="2">
    <source>
        <dbReference type="ARBA" id="ARBA00022448"/>
    </source>
</evidence>
<accession>A0ABD5W4A3</accession>
<dbReference type="InterPro" id="IPR003593">
    <property type="entry name" value="AAA+_ATPase"/>
</dbReference>
<evidence type="ECO:0000256" key="5">
    <source>
        <dbReference type="SAM" id="MobiDB-lite"/>
    </source>
</evidence>
<comment type="caution">
    <text evidence="7">The sequence shown here is derived from an EMBL/GenBank/DDBJ whole genome shotgun (WGS) entry which is preliminary data.</text>
</comment>
<evidence type="ECO:0000259" key="6">
    <source>
        <dbReference type="PROSITE" id="PS50893"/>
    </source>
</evidence>
<dbReference type="SMART" id="SM00382">
    <property type="entry name" value="AAA"/>
    <property type="match status" value="1"/>
</dbReference>
<dbReference type="AlphaFoldDB" id="A0ABD5W4A3"/>
<evidence type="ECO:0000313" key="8">
    <source>
        <dbReference type="Proteomes" id="UP001596445"/>
    </source>
</evidence>
<gene>
    <name evidence="7" type="ORF">ACFQQG_13535</name>
</gene>
<feature type="compositionally biased region" description="Basic and acidic residues" evidence="5">
    <location>
        <begin position="11"/>
        <end position="20"/>
    </location>
</feature>
<dbReference type="InterPro" id="IPR003439">
    <property type="entry name" value="ABC_transporter-like_ATP-bd"/>
</dbReference>
<dbReference type="InterPro" id="IPR050763">
    <property type="entry name" value="ABC_transporter_ATP-binding"/>
</dbReference>
<keyword evidence="3" id="KW-0547">Nucleotide-binding</keyword>
<reference evidence="7 8" key="1">
    <citation type="journal article" date="2019" name="Int. J. Syst. Evol. Microbiol.">
        <title>The Global Catalogue of Microorganisms (GCM) 10K type strain sequencing project: providing services to taxonomists for standard genome sequencing and annotation.</title>
        <authorList>
            <consortium name="The Broad Institute Genomics Platform"/>
            <consortium name="The Broad Institute Genome Sequencing Center for Infectious Disease"/>
            <person name="Wu L."/>
            <person name="Ma J."/>
        </authorList>
    </citation>
    <scope>NUCLEOTIDE SEQUENCE [LARGE SCALE GENOMIC DNA]</scope>
    <source>
        <strain evidence="7 8">JCM 30072</strain>
    </source>
</reference>
<dbReference type="InterPro" id="IPR017871">
    <property type="entry name" value="ABC_transporter-like_CS"/>
</dbReference>
<dbReference type="Proteomes" id="UP001596445">
    <property type="component" value="Unassembled WGS sequence"/>
</dbReference>
<evidence type="ECO:0000313" key="7">
    <source>
        <dbReference type="EMBL" id="MFC7059013.1"/>
    </source>
</evidence>
<evidence type="ECO:0000256" key="1">
    <source>
        <dbReference type="ARBA" id="ARBA00005417"/>
    </source>
</evidence>
<feature type="domain" description="ABC transporter" evidence="6">
    <location>
        <begin position="29"/>
        <end position="265"/>
    </location>
</feature>
<name>A0ABD5W4A3_9EURY</name>
<keyword evidence="4 7" id="KW-0067">ATP-binding</keyword>
<dbReference type="GO" id="GO:0005524">
    <property type="term" value="F:ATP binding"/>
    <property type="evidence" value="ECO:0007669"/>
    <property type="project" value="UniProtKB-KW"/>
</dbReference>
<protein>
    <submittedName>
        <fullName evidence="7">ABC transporter ATP-binding protein</fullName>
    </submittedName>
</protein>
<dbReference type="RefSeq" id="WP_382185983.1">
    <property type="nucleotide sequence ID" value="NZ_JBHSZI010000001.1"/>
</dbReference>
<dbReference type="PROSITE" id="PS00211">
    <property type="entry name" value="ABC_TRANSPORTER_1"/>
    <property type="match status" value="1"/>
</dbReference>